<gene>
    <name evidence="3" type="ORF">U0C82_02565</name>
</gene>
<dbReference type="Gene3D" id="3.40.50.720">
    <property type="entry name" value="NAD(P)-binding Rossmann-like Domain"/>
    <property type="match status" value="1"/>
</dbReference>
<dbReference type="SUPFAM" id="SSF55347">
    <property type="entry name" value="Glyceraldehyde-3-phosphate dehydrogenase-like, C-terminal domain"/>
    <property type="match status" value="1"/>
</dbReference>
<feature type="domain" description="GFO/IDH/MocA-like oxidoreductase" evidence="2">
    <location>
        <begin position="131"/>
        <end position="262"/>
    </location>
</feature>
<keyword evidence="4" id="KW-1185">Reference proteome</keyword>
<dbReference type="Pfam" id="PF22725">
    <property type="entry name" value="GFO_IDH_MocA_C3"/>
    <property type="match status" value="1"/>
</dbReference>
<dbReference type="Gene3D" id="3.30.360.10">
    <property type="entry name" value="Dihydrodipicolinate Reductase, domain 2"/>
    <property type="match status" value="1"/>
</dbReference>
<dbReference type="InterPro" id="IPR051450">
    <property type="entry name" value="Gfo/Idh/MocA_Oxidoreductases"/>
</dbReference>
<dbReference type="Pfam" id="PF01408">
    <property type="entry name" value="GFO_IDH_MocA"/>
    <property type="match status" value="1"/>
</dbReference>
<comment type="caution">
    <text evidence="3">The sequence shown here is derived from an EMBL/GenBank/DDBJ whole genome shotgun (WGS) entry which is preliminary data.</text>
</comment>
<sequence length="383" mass="41824">MKIAIVGCGYVADYYMLTLANHPDLELIGAYDRDPAAAQRFTAHFKVPMFESFEALLEAPGLELVLNLTTPESHYEISRAALEAGHHVYSEKPLAMTLADAEALVALSREKALMLAAAPCSHLGEAARSLDAEIRSGAIGEPRLVYAEMEDAMVFRDRYHLWRSPSGAPWPAAHEFEIGATLEHAGYYLTWLCAFFGPVRQLTAFAALTFPDKGTGQAPETLANDFSVAVMTFENGVTARLTCGLAAPKDRSFHVVGTNGMLSVSDGWDYRSPIYRRDVLGHWNSTPAILGKVLKRLQAKLPARHWFGARVKTERSGGKLPATNSKMDFSRGPAAIAAAAKAGKPLEFGADFALHVTELALMIQNADRTPMPYRPKSSFARAR</sequence>
<accession>A0ABU5HZ45</accession>
<dbReference type="PANTHER" id="PTHR43377">
    <property type="entry name" value="BILIVERDIN REDUCTASE A"/>
    <property type="match status" value="1"/>
</dbReference>
<dbReference type="InterPro" id="IPR055170">
    <property type="entry name" value="GFO_IDH_MocA-like_dom"/>
</dbReference>
<evidence type="ECO:0000259" key="1">
    <source>
        <dbReference type="Pfam" id="PF01408"/>
    </source>
</evidence>
<dbReference type="InterPro" id="IPR036291">
    <property type="entry name" value="NAD(P)-bd_dom_sf"/>
</dbReference>
<dbReference type="RefSeq" id="WP_322185484.1">
    <property type="nucleotide sequence ID" value="NZ_JAXLPB010000001.1"/>
</dbReference>
<dbReference type="InterPro" id="IPR000683">
    <property type="entry name" value="Gfo/Idh/MocA-like_OxRdtase_N"/>
</dbReference>
<reference evidence="3 4" key="1">
    <citation type="submission" date="2023-12" db="EMBL/GenBank/DDBJ databases">
        <title>Description of Novel Strain Fulvimarina sp. 2208YS6-2-32 isolated from Uroteuthis (Photololigo) edulis.</title>
        <authorList>
            <person name="Park J.-S."/>
        </authorList>
    </citation>
    <scope>NUCLEOTIDE SEQUENCE [LARGE SCALE GENOMIC DNA]</scope>
    <source>
        <strain evidence="3 4">2208YS6-2-32</strain>
    </source>
</reference>
<organism evidence="3 4">
    <name type="scientific">Fulvimarina uroteuthidis</name>
    <dbReference type="NCBI Taxonomy" id="3098149"/>
    <lineage>
        <taxon>Bacteria</taxon>
        <taxon>Pseudomonadati</taxon>
        <taxon>Pseudomonadota</taxon>
        <taxon>Alphaproteobacteria</taxon>
        <taxon>Hyphomicrobiales</taxon>
        <taxon>Aurantimonadaceae</taxon>
        <taxon>Fulvimarina</taxon>
    </lineage>
</organism>
<dbReference type="SUPFAM" id="SSF51735">
    <property type="entry name" value="NAD(P)-binding Rossmann-fold domains"/>
    <property type="match status" value="1"/>
</dbReference>
<dbReference type="EMBL" id="JAXLPB010000001">
    <property type="protein sequence ID" value="MDY8108033.1"/>
    <property type="molecule type" value="Genomic_DNA"/>
</dbReference>
<dbReference type="PANTHER" id="PTHR43377:SF1">
    <property type="entry name" value="BILIVERDIN REDUCTASE A"/>
    <property type="match status" value="1"/>
</dbReference>
<dbReference type="Proteomes" id="UP001294412">
    <property type="component" value="Unassembled WGS sequence"/>
</dbReference>
<protein>
    <submittedName>
        <fullName evidence="3">Gfo/Idh/MocA family oxidoreductase</fullName>
    </submittedName>
</protein>
<feature type="domain" description="Gfo/Idh/MocA-like oxidoreductase N-terminal" evidence="1">
    <location>
        <begin position="1"/>
        <end position="115"/>
    </location>
</feature>
<evidence type="ECO:0000313" key="4">
    <source>
        <dbReference type="Proteomes" id="UP001294412"/>
    </source>
</evidence>
<proteinExistence type="predicted"/>
<evidence type="ECO:0000259" key="2">
    <source>
        <dbReference type="Pfam" id="PF22725"/>
    </source>
</evidence>
<name>A0ABU5HZ45_9HYPH</name>
<evidence type="ECO:0000313" key="3">
    <source>
        <dbReference type="EMBL" id="MDY8108033.1"/>
    </source>
</evidence>